<dbReference type="PROSITE" id="PS51154">
    <property type="entry name" value="MACRO"/>
    <property type="match status" value="1"/>
</dbReference>
<proteinExistence type="predicted"/>
<dbReference type="Gene3D" id="3.40.220.10">
    <property type="entry name" value="Leucine Aminopeptidase, subunit E, domain 1"/>
    <property type="match status" value="1"/>
</dbReference>
<dbReference type="WBParaSite" id="ACRNAN_scaffold2369.g16365.t1">
    <property type="protein sequence ID" value="ACRNAN_scaffold2369.g16365.t1"/>
    <property type="gene ID" value="ACRNAN_scaffold2369.g16365"/>
</dbReference>
<keyword evidence="3" id="KW-1185">Reference proteome</keyword>
<dbReference type="PANTHER" id="PTHR11106">
    <property type="entry name" value="GANGLIOSIDE INDUCED DIFFERENTIATION ASSOCIATED PROTEIN 2-RELATED"/>
    <property type="match status" value="1"/>
</dbReference>
<dbReference type="CDD" id="cd02908">
    <property type="entry name" value="Macro_OAADPr_deacetylase"/>
    <property type="match status" value="1"/>
</dbReference>
<dbReference type="InterPro" id="IPR002589">
    <property type="entry name" value="Macro_dom"/>
</dbReference>
<feature type="compositionally biased region" description="Basic and acidic residues" evidence="1">
    <location>
        <begin position="214"/>
        <end position="237"/>
    </location>
</feature>
<evidence type="ECO:0000259" key="2">
    <source>
        <dbReference type="PROSITE" id="PS51154"/>
    </source>
</evidence>
<feature type="domain" description="Macro" evidence="2">
    <location>
        <begin position="1"/>
        <end position="185"/>
    </location>
</feature>
<evidence type="ECO:0000256" key="1">
    <source>
        <dbReference type="SAM" id="MobiDB-lite"/>
    </source>
</evidence>
<feature type="region of interest" description="Disordered" evidence="1">
    <location>
        <begin position="196"/>
        <end position="269"/>
    </location>
</feature>
<dbReference type="Proteomes" id="UP000887540">
    <property type="component" value="Unplaced"/>
</dbReference>
<dbReference type="SMART" id="SM00506">
    <property type="entry name" value="A1pp"/>
    <property type="match status" value="1"/>
</dbReference>
<dbReference type="AlphaFoldDB" id="A0A914DCN9"/>
<organism evidence="3 4">
    <name type="scientific">Acrobeloides nanus</name>
    <dbReference type="NCBI Taxonomy" id="290746"/>
    <lineage>
        <taxon>Eukaryota</taxon>
        <taxon>Metazoa</taxon>
        <taxon>Ecdysozoa</taxon>
        <taxon>Nematoda</taxon>
        <taxon>Chromadorea</taxon>
        <taxon>Rhabditida</taxon>
        <taxon>Tylenchina</taxon>
        <taxon>Cephalobomorpha</taxon>
        <taxon>Cephaloboidea</taxon>
        <taxon>Cephalobidae</taxon>
        <taxon>Acrobeloides</taxon>
    </lineage>
</organism>
<evidence type="ECO:0000313" key="3">
    <source>
        <dbReference type="Proteomes" id="UP000887540"/>
    </source>
</evidence>
<sequence>MYFSPYLMSLRNKIFICRSDITKIAVDAIVNAANSSLLGGGGVDGAIHRAAGRKLLEECKEIGGCNTGDAKITHSYNISQIKAIIHTVGPNIHSKVTERDEKLLTNCYWNSLQLAKKNKLSSIAFPCISTGIYSYPNDSAANVAMRTVKRWLETNDNASKMRAIVFVIFTEVDYKIYRKTLPKVFPSSLDEQADGNSFNFERSFNDDESPDNVQTKENKPKEGDEKKSVDESIKMEVAESQSAEPEVAKETVNSKLESNDVPTKDKSKF</sequence>
<dbReference type="Pfam" id="PF01661">
    <property type="entry name" value="Macro"/>
    <property type="match status" value="1"/>
</dbReference>
<evidence type="ECO:0000313" key="4">
    <source>
        <dbReference type="WBParaSite" id="ACRNAN_scaffold2369.g16365.t1"/>
    </source>
</evidence>
<dbReference type="InterPro" id="IPR043472">
    <property type="entry name" value="Macro_dom-like"/>
</dbReference>
<accession>A0A914DCN9</accession>
<name>A0A914DCN9_9BILA</name>
<dbReference type="PANTHER" id="PTHR11106:SF27">
    <property type="entry name" value="MACRO DOMAIN-CONTAINING PROTEIN"/>
    <property type="match status" value="1"/>
</dbReference>
<dbReference type="SUPFAM" id="SSF52949">
    <property type="entry name" value="Macro domain-like"/>
    <property type="match status" value="1"/>
</dbReference>
<protein>
    <submittedName>
        <fullName evidence="4">Macro domain-containing protein</fullName>
    </submittedName>
</protein>
<reference evidence="4" key="1">
    <citation type="submission" date="2022-11" db="UniProtKB">
        <authorList>
            <consortium name="WormBaseParasite"/>
        </authorList>
    </citation>
    <scope>IDENTIFICATION</scope>
</reference>